<dbReference type="Proteomes" id="UP001221686">
    <property type="component" value="Unassembled WGS sequence"/>
</dbReference>
<protein>
    <recommendedName>
        <fullName evidence="1">Bacterial HORMA domain-containing protein</fullName>
    </recommendedName>
</protein>
<reference evidence="2 3" key="1">
    <citation type="submission" date="2022-11" db="EMBL/GenBank/DDBJ databases">
        <title>Minimal conservation of predation-associated metabolite biosynthetic gene clusters underscores biosynthetic potential of Myxococcota including descriptions for ten novel species: Archangium lansinium sp. nov., Myxococcus landrumus sp. nov., Nannocystis bai.</title>
        <authorList>
            <person name="Ahearne A."/>
            <person name="Stevens C."/>
            <person name="Dowd S."/>
        </authorList>
    </citation>
    <scope>NUCLEOTIDE SEQUENCE [LARGE SCALE GENOMIC DNA]</scope>
    <source>
        <strain evidence="2 3">BB15-2</strain>
    </source>
</reference>
<dbReference type="InterPro" id="IPR041162">
    <property type="entry name" value="Bact_HORMA_1"/>
</dbReference>
<dbReference type="Pfam" id="PF18138">
    <property type="entry name" value="bacHORMA_1"/>
    <property type="match status" value="1"/>
</dbReference>
<evidence type="ECO:0000313" key="2">
    <source>
        <dbReference type="EMBL" id="MDC0721331.1"/>
    </source>
</evidence>
<sequence>MASTFTNTEASTFTEARARAVMVKIFVDFTAMKNAGLISAARADNWHEVLLFGLYQEAIEMFQVAFTSPAGQQWALDYQIKDDGSVATDQRPGGNNYAVFPQGTSVCLTVRMRQKARGRQKVLDFMKQHGWGMEGTILTGDAYVDRQYSQNGYGVTRTKVGEWK</sequence>
<keyword evidence="3" id="KW-1185">Reference proteome</keyword>
<evidence type="ECO:0000259" key="1">
    <source>
        <dbReference type="Pfam" id="PF18138"/>
    </source>
</evidence>
<comment type="caution">
    <text evidence="2">The sequence shown here is derived from an EMBL/GenBank/DDBJ whole genome shotgun (WGS) entry which is preliminary data.</text>
</comment>
<dbReference type="EMBL" id="JAQNDL010000003">
    <property type="protein sequence ID" value="MDC0721331.1"/>
    <property type="molecule type" value="Genomic_DNA"/>
</dbReference>
<name>A0ABT5E648_9BACT</name>
<organism evidence="2 3">
    <name type="scientific">Nannocystis bainbridge</name>
    <dbReference type="NCBI Taxonomy" id="2995303"/>
    <lineage>
        <taxon>Bacteria</taxon>
        <taxon>Pseudomonadati</taxon>
        <taxon>Myxococcota</taxon>
        <taxon>Polyangia</taxon>
        <taxon>Nannocystales</taxon>
        <taxon>Nannocystaceae</taxon>
        <taxon>Nannocystis</taxon>
    </lineage>
</organism>
<dbReference type="RefSeq" id="WP_272089835.1">
    <property type="nucleotide sequence ID" value="NZ_JAQNDL010000003.1"/>
</dbReference>
<feature type="domain" description="Bacterial HORMA" evidence="1">
    <location>
        <begin position="4"/>
        <end position="160"/>
    </location>
</feature>
<evidence type="ECO:0000313" key="3">
    <source>
        <dbReference type="Proteomes" id="UP001221686"/>
    </source>
</evidence>
<accession>A0ABT5E648</accession>
<proteinExistence type="predicted"/>
<gene>
    <name evidence="2" type="ORF">POL25_30770</name>
</gene>